<reference evidence="2 3" key="1">
    <citation type="submission" date="2016-07" db="EMBL/GenBank/DDBJ databases">
        <title>Comparative genomics of the entomopathogenic fungus Beauveria bassiana.</title>
        <authorList>
            <person name="Valero Jimenez C.A."/>
            <person name="Zwaan B.J."/>
            <person name="Van Kan J.A."/>
            <person name="Takken W."/>
            <person name="Debets A.J."/>
            <person name="Schoustra S.E."/>
            <person name="Koenraadt C.J."/>
        </authorList>
    </citation>
    <scope>NUCLEOTIDE SEQUENCE [LARGE SCALE GENOMIC DNA]</scope>
    <source>
        <strain evidence="2 3">ARSEF 8028</strain>
    </source>
</reference>
<sequence>MTTSGVFFFLAPLFYVSLVPGVFLAMPPTPIRVRGKRKASSAVISAPSTTTTTTTTTMTTRPSKMLRSIQDVKYTRQLQPRSSLDRLPAEILESILLYSGSVALPRASPIIGAKLSSRVTLLRFFIWGFHDTWDQWFGIPFDKVLEGPRAEDEGKGCRTPQEAKYFPCDGDPELQSALLGLPWADIDFILHAQQTWADTYARHRWYEPPFRVYHGKYGAFDAASSFNCVWRHFCRTRIGPHRTVVRNVHPNVRLPLPLVTGPWDAERTKRLFWLVLGGVNLEARDSATRSLPWEYHLDFLRNAVVRTETPNEVAYRLLRDQCDLMRVPPDLLRSERDALMKRLQQVGETEPQVVELLQDALEDINYKLDLRSSRSHK</sequence>
<keyword evidence="1" id="KW-0812">Transmembrane</keyword>
<dbReference type="Proteomes" id="UP000237441">
    <property type="component" value="Unassembled WGS sequence"/>
</dbReference>
<proteinExistence type="predicted"/>
<name>A0A2S7YH68_BEABA</name>
<dbReference type="EMBL" id="JRHA01000005">
    <property type="protein sequence ID" value="PQK15506.1"/>
    <property type="molecule type" value="Genomic_DNA"/>
</dbReference>
<organism evidence="2 3">
    <name type="scientific">Beauveria bassiana</name>
    <name type="common">White muscardine disease fungus</name>
    <name type="synonym">Tritirachium shiotae</name>
    <dbReference type="NCBI Taxonomy" id="176275"/>
    <lineage>
        <taxon>Eukaryota</taxon>
        <taxon>Fungi</taxon>
        <taxon>Dikarya</taxon>
        <taxon>Ascomycota</taxon>
        <taxon>Pezizomycotina</taxon>
        <taxon>Sordariomycetes</taxon>
        <taxon>Hypocreomycetidae</taxon>
        <taxon>Hypocreales</taxon>
        <taxon>Cordycipitaceae</taxon>
        <taxon>Beauveria</taxon>
    </lineage>
</organism>
<gene>
    <name evidence="2" type="ORF">BB8028_0005g10190</name>
</gene>
<accession>A0A2S7YH68</accession>
<protein>
    <submittedName>
        <fullName evidence="2">Uncharacterized protein</fullName>
    </submittedName>
</protein>
<keyword evidence="1" id="KW-1133">Transmembrane helix</keyword>
<evidence type="ECO:0000256" key="1">
    <source>
        <dbReference type="SAM" id="Phobius"/>
    </source>
</evidence>
<evidence type="ECO:0000313" key="2">
    <source>
        <dbReference type="EMBL" id="PQK15506.1"/>
    </source>
</evidence>
<comment type="caution">
    <text evidence="2">The sequence shown here is derived from an EMBL/GenBank/DDBJ whole genome shotgun (WGS) entry which is preliminary data.</text>
</comment>
<feature type="transmembrane region" description="Helical" evidence="1">
    <location>
        <begin position="6"/>
        <end position="26"/>
    </location>
</feature>
<dbReference type="OrthoDB" id="4167490at2759"/>
<keyword evidence="1" id="KW-0472">Membrane</keyword>
<dbReference type="AlphaFoldDB" id="A0A2S7YH68"/>
<evidence type="ECO:0000313" key="3">
    <source>
        <dbReference type="Proteomes" id="UP000237441"/>
    </source>
</evidence>